<dbReference type="Pfam" id="PF03803">
    <property type="entry name" value="Scramblase"/>
    <property type="match status" value="1"/>
</dbReference>
<accession>A0A8M1K5A1</accession>
<dbReference type="InterPro" id="IPR005552">
    <property type="entry name" value="Scramblase"/>
</dbReference>
<gene>
    <name evidence="13" type="primary">LOC105889465</name>
</gene>
<evidence type="ECO:0000313" key="13">
    <source>
        <dbReference type="RefSeq" id="XP_042559006.1"/>
    </source>
</evidence>
<feature type="transmembrane region" description="Helical" evidence="11">
    <location>
        <begin position="104"/>
        <end position="126"/>
    </location>
</feature>
<keyword evidence="6 11" id="KW-0106">Calcium</keyword>
<evidence type="ECO:0000256" key="10">
    <source>
        <dbReference type="ARBA" id="ARBA00023288"/>
    </source>
</evidence>
<comment type="similarity">
    <text evidence="3 11">Belongs to the phospholipid scramblase family.</text>
</comment>
<keyword evidence="10 11" id="KW-0449">Lipoprotein</keyword>
<keyword evidence="7 11" id="KW-1133">Transmembrane helix</keyword>
<evidence type="ECO:0000313" key="12">
    <source>
        <dbReference type="Proteomes" id="UP000515152"/>
    </source>
</evidence>
<dbReference type="PANTHER" id="PTHR23248:SF38">
    <property type="entry name" value="PHOSPHOLIPID SCRAMBLASE 1"/>
    <property type="match status" value="1"/>
</dbReference>
<evidence type="ECO:0000256" key="3">
    <source>
        <dbReference type="ARBA" id="ARBA00005350"/>
    </source>
</evidence>
<proteinExistence type="inferred from homology"/>
<name>A0A8M1K5A1_CLUHA</name>
<evidence type="ECO:0000256" key="9">
    <source>
        <dbReference type="ARBA" id="ARBA00023139"/>
    </source>
</evidence>
<comment type="cofactor">
    <cofactor evidence="1 11">
        <name>Ca(2+)</name>
        <dbReference type="ChEBI" id="CHEBI:29108"/>
    </cofactor>
</comment>
<evidence type="ECO:0000256" key="11">
    <source>
        <dbReference type="RuleBase" id="RU363116"/>
    </source>
</evidence>
<keyword evidence="9 11" id="KW-0564">Palmitate</keyword>
<evidence type="ECO:0000256" key="4">
    <source>
        <dbReference type="ARBA" id="ARBA00022553"/>
    </source>
</evidence>
<dbReference type="GO" id="GO:0005886">
    <property type="term" value="C:plasma membrane"/>
    <property type="evidence" value="ECO:0007669"/>
    <property type="project" value="TreeGrafter"/>
</dbReference>
<keyword evidence="12" id="KW-1185">Reference proteome</keyword>
<keyword evidence="5 11" id="KW-0812">Transmembrane</keyword>
<dbReference type="PANTHER" id="PTHR23248">
    <property type="entry name" value="PHOSPHOLIPID SCRAMBLASE-RELATED"/>
    <property type="match status" value="1"/>
</dbReference>
<evidence type="ECO:0000256" key="5">
    <source>
        <dbReference type="ARBA" id="ARBA00022692"/>
    </source>
</evidence>
<evidence type="ECO:0000256" key="2">
    <source>
        <dbReference type="ARBA" id="ARBA00004606"/>
    </source>
</evidence>
<dbReference type="RefSeq" id="XP_042559006.1">
    <property type="nucleotide sequence ID" value="XM_042703072.1"/>
</dbReference>
<evidence type="ECO:0000256" key="1">
    <source>
        <dbReference type="ARBA" id="ARBA00001913"/>
    </source>
</evidence>
<organism evidence="12 13">
    <name type="scientific">Clupea harengus</name>
    <name type="common">Atlantic herring</name>
    <dbReference type="NCBI Taxonomy" id="7950"/>
    <lineage>
        <taxon>Eukaryota</taxon>
        <taxon>Metazoa</taxon>
        <taxon>Chordata</taxon>
        <taxon>Craniata</taxon>
        <taxon>Vertebrata</taxon>
        <taxon>Euteleostomi</taxon>
        <taxon>Actinopterygii</taxon>
        <taxon>Neopterygii</taxon>
        <taxon>Teleostei</taxon>
        <taxon>Clupei</taxon>
        <taxon>Clupeiformes</taxon>
        <taxon>Clupeoidei</taxon>
        <taxon>Clupeidae</taxon>
        <taxon>Clupea</taxon>
    </lineage>
</organism>
<reference evidence="13" key="1">
    <citation type="submission" date="2025-08" db="UniProtKB">
        <authorList>
            <consortium name="RefSeq"/>
        </authorList>
    </citation>
    <scope>IDENTIFICATION</scope>
</reference>
<comment type="subcellular location">
    <subcellularLocation>
        <location evidence="2">Membrane</location>
        <topology evidence="2">Single-pass type II membrane protein</topology>
    </subcellularLocation>
</comment>
<dbReference type="KEGG" id="char:105889465"/>
<evidence type="ECO:0000256" key="7">
    <source>
        <dbReference type="ARBA" id="ARBA00022989"/>
    </source>
</evidence>
<evidence type="ECO:0000256" key="8">
    <source>
        <dbReference type="ARBA" id="ARBA00023136"/>
    </source>
</evidence>
<dbReference type="Proteomes" id="UP000515152">
    <property type="component" value="Chromosome 22"/>
</dbReference>
<keyword evidence="4" id="KW-0597">Phosphoprotein</keyword>
<evidence type="ECO:0000256" key="6">
    <source>
        <dbReference type="ARBA" id="ARBA00022837"/>
    </source>
</evidence>
<dbReference type="OrthoDB" id="191150at2759"/>
<keyword evidence="8 11" id="KW-0472">Membrane</keyword>
<protein>
    <recommendedName>
        <fullName evidence="11">Phospholipid scramblase</fullName>
    </recommendedName>
</protein>
<dbReference type="GeneID" id="105889465"/>
<sequence length="141" mass="16129">MCRVALEVQSPPGNPIGYVKQNWHPYIPKFTIQDEKRNSVLKIIGPFCDCKCFSDVNFEIKSLDETSVVGRISKQWSGYGNEMFTDADNFGVQFPMDMDVKMKATILGACFLIVSLYQFIITAEFITDQEENMFPFSREVT</sequence>
<dbReference type="GO" id="GO:0017128">
    <property type="term" value="F:phospholipid scramblase activity"/>
    <property type="evidence" value="ECO:0007669"/>
    <property type="project" value="InterPro"/>
</dbReference>
<comment type="function">
    <text evidence="11">May mediate accelerated ATP-independent bidirectional transbilayer migration of phospholipids upon binding calcium ions that results in a loss of phospholipid asymmetry in the plasma membrane.</text>
</comment>
<dbReference type="AlphaFoldDB" id="A0A8M1K5A1"/>